<comment type="domain">
    <text evidence="10">The DHHC domain is required for palmitoyltransferase activity.</text>
</comment>
<evidence type="ECO:0000256" key="3">
    <source>
        <dbReference type="ARBA" id="ARBA00022692"/>
    </source>
</evidence>
<evidence type="ECO:0000256" key="5">
    <source>
        <dbReference type="ARBA" id="ARBA00023136"/>
    </source>
</evidence>
<dbReference type="EC" id="2.3.1.225" evidence="10"/>
<evidence type="ECO:0000256" key="6">
    <source>
        <dbReference type="ARBA" id="ARBA00023139"/>
    </source>
</evidence>
<gene>
    <name evidence="13" type="ORF">HDU87_000305</name>
</gene>
<feature type="domain" description="Palmitoyltransferase DHHC" evidence="12">
    <location>
        <begin position="22"/>
        <end position="121"/>
    </location>
</feature>
<evidence type="ECO:0000256" key="9">
    <source>
        <dbReference type="ARBA" id="ARBA00048048"/>
    </source>
</evidence>
<comment type="subcellular location">
    <subcellularLocation>
        <location evidence="1">Membrane</location>
        <topology evidence="1">Multi-pass membrane protein</topology>
    </subcellularLocation>
</comment>
<evidence type="ECO:0000259" key="12">
    <source>
        <dbReference type="Pfam" id="PF01529"/>
    </source>
</evidence>
<evidence type="ECO:0000313" key="13">
    <source>
        <dbReference type="EMBL" id="KAJ3181967.1"/>
    </source>
</evidence>
<keyword evidence="4 10" id="KW-1133">Transmembrane helix</keyword>
<organism evidence="13 14">
    <name type="scientific">Geranomyces variabilis</name>
    <dbReference type="NCBI Taxonomy" id="109894"/>
    <lineage>
        <taxon>Eukaryota</taxon>
        <taxon>Fungi</taxon>
        <taxon>Fungi incertae sedis</taxon>
        <taxon>Chytridiomycota</taxon>
        <taxon>Chytridiomycota incertae sedis</taxon>
        <taxon>Chytridiomycetes</taxon>
        <taxon>Spizellomycetales</taxon>
        <taxon>Powellomycetaceae</taxon>
        <taxon>Geranomyces</taxon>
    </lineage>
</organism>
<keyword evidence="8 10" id="KW-0012">Acyltransferase</keyword>
<accession>A0AAD5XSA9</accession>
<feature type="transmembrane region" description="Helical" evidence="10">
    <location>
        <begin position="35"/>
        <end position="55"/>
    </location>
</feature>
<keyword evidence="5 10" id="KW-0472">Membrane</keyword>
<keyword evidence="2 10" id="KW-0808">Transferase</keyword>
<sequence length="179" mass="19907">MPVHRPPPHAGGGPRQRDDDDNCIGFHNQPHFIRFLLYATLAAFYCVGLIMLRLLDVGRLAYNHAADPQLYAPPSPPPAMEMLFMAVNLCLLVPVGSILILMLYQQVYNLTRNLTTIEYVEMKDDAIGIYVPVNRYDLGNAVANARAVMGPNLLLALVYSVPPQRATGHDFPTDMEGHH</sequence>
<dbReference type="PANTHER" id="PTHR12246">
    <property type="entry name" value="PALMITOYLTRANSFERASE ZDHHC16"/>
    <property type="match status" value="1"/>
</dbReference>
<evidence type="ECO:0000313" key="14">
    <source>
        <dbReference type="Proteomes" id="UP001212152"/>
    </source>
</evidence>
<name>A0AAD5XSA9_9FUNG</name>
<dbReference type="InterPro" id="IPR039859">
    <property type="entry name" value="PFA4/ZDH16/20/ERF2-like"/>
</dbReference>
<keyword evidence="6" id="KW-0564">Palmitate</keyword>
<comment type="similarity">
    <text evidence="10">Belongs to the DHHC palmitoyltransferase family.</text>
</comment>
<dbReference type="InterPro" id="IPR001594">
    <property type="entry name" value="Palmitoyltrfase_DHHC"/>
</dbReference>
<reference evidence="13" key="1">
    <citation type="submission" date="2020-05" db="EMBL/GenBank/DDBJ databases">
        <title>Phylogenomic resolution of chytrid fungi.</title>
        <authorList>
            <person name="Stajich J.E."/>
            <person name="Amses K."/>
            <person name="Simmons R."/>
            <person name="Seto K."/>
            <person name="Myers J."/>
            <person name="Bonds A."/>
            <person name="Quandt C.A."/>
            <person name="Barry K."/>
            <person name="Liu P."/>
            <person name="Grigoriev I."/>
            <person name="Longcore J.E."/>
            <person name="James T.Y."/>
        </authorList>
    </citation>
    <scope>NUCLEOTIDE SEQUENCE</scope>
    <source>
        <strain evidence="13">JEL0379</strain>
    </source>
</reference>
<comment type="catalytic activity">
    <reaction evidence="9 10">
        <text>L-cysteinyl-[protein] + hexadecanoyl-CoA = S-hexadecanoyl-L-cysteinyl-[protein] + CoA</text>
        <dbReference type="Rhea" id="RHEA:36683"/>
        <dbReference type="Rhea" id="RHEA-COMP:10131"/>
        <dbReference type="Rhea" id="RHEA-COMP:11032"/>
        <dbReference type="ChEBI" id="CHEBI:29950"/>
        <dbReference type="ChEBI" id="CHEBI:57287"/>
        <dbReference type="ChEBI" id="CHEBI:57379"/>
        <dbReference type="ChEBI" id="CHEBI:74151"/>
        <dbReference type="EC" id="2.3.1.225"/>
    </reaction>
</comment>
<keyword evidence="14" id="KW-1185">Reference proteome</keyword>
<evidence type="ECO:0000256" key="10">
    <source>
        <dbReference type="RuleBase" id="RU079119"/>
    </source>
</evidence>
<keyword evidence="3 10" id="KW-0812">Transmembrane</keyword>
<evidence type="ECO:0000256" key="8">
    <source>
        <dbReference type="ARBA" id="ARBA00023315"/>
    </source>
</evidence>
<dbReference type="GO" id="GO:0016020">
    <property type="term" value="C:membrane"/>
    <property type="evidence" value="ECO:0007669"/>
    <property type="project" value="UniProtKB-SubCell"/>
</dbReference>
<dbReference type="EMBL" id="JADGJQ010000010">
    <property type="protein sequence ID" value="KAJ3181967.1"/>
    <property type="molecule type" value="Genomic_DNA"/>
</dbReference>
<dbReference type="Pfam" id="PF01529">
    <property type="entry name" value="DHHC"/>
    <property type="match status" value="1"/>
</dbReference>
<dbReference type="GO" id="GO:0019706">
    <property type="term" value="F:protein-cysteine S-palmitoyltransferase activity"/>
    <property type="evidence" value="ECO:0007669"/>
    <property type="project" value="UniProtKB-EC"/>
</dbReference>
<dbReference type="Proteomes" id="UP001212152">
    <property type="component" value="Unassembled WGS sequence"/>
</dbReference>
<keyword evidence="7" id="KW-0449">Lipoprotein</keyword>
<evidence type="ECO:0000256" key="4">
    <source>
        <dbReference type="ARBA" id="ARBA00022989"/>
    </source>
</evidence>
<evidence type="ECO:0000256" key="2">
    <source>
        <dbReference type="ARBA" id="ARBA00022679"/>
    </source>
</evidence>
<feature type="transmembrane region" description="Helical" evidence="10">
    <location>
        <begin position="82"/>
        <end position="104"/>
    </location>
</feature>
<dbReference type="AlphaFoldDB" id="A0AAD5XSA9"/>
<proteinExistence type="inferred from homology"/>
<comment type="caution">
    <text evidence="13">The sequence shown here is derived from an EMBL/GenBank/DDBJ whole genome shotgun (WGS) entry which is preliminary data.</text>
</comment>
<evidence type="ECO:0000256" key="7">
    <source>
        <dbReference type="ARBA" id="ARBA00023288"/>
    </source>
</evidence>
<evidence type="ECO:0000256" key="1">
    <source>
        <dbReference type="ARBA" id="ARBA00004141"/>
    </source>
</evidence>
<protein>
    <recommendedName>
        <fullName evidence="10">Palmitoyltransferase</fullName>
        <ecNumber evidence="10">2.3.1.225</ecNumber>
    </recommendedName>
</protein>
<feature type="region of interest" description="Disordered" evidence="11">
    <location>
        <begin position="1"/>
        <end position="20"/>
    </location>
</feature>
<evidence type="ECO:0000256" key="11">
    <source>
        <dbReference type="SAM" id="MobiDB-lite"/>
    </source>
</evidence>